<dbReference type="SUPFAM" id="SSF64288">
    <property type="entry name" value="Chorismate lyase-like"/>
    <property type="match status" value="1"/>
</dbReference>
<sequence>MTDINSISKDSQYEDEALEFLHGLIFDILLVTDGRTTDILETLLNEKVLVTVIRQEQINEEYADLLGESSGAPYYIRESILISEKSHFIVSHNIALVISKHVPPSLFEKIAHQQEGIGKSISSIGLQSFRKLVDSGYKSEEEAVDLFQKPIKLRFPELCHKVPYKRYSIYFGLLPGIQMLEYFNPDVVRRRLKQIIKNKIGGMNHE</sequence>
<dbReference type="EMBL" id="CP034235">
    <property type="protein sequence ID" value="QGQ98758.1"/>
    <property type="molecule type" value="Genomic_DNA"/>
</dbReference>
<evidence type="ECO:0000313" key="1">
    <source>
        <dbReference type="EMBL" id="QGQ98758.1"/>
    </source>
</evidence>
<accession>A0A6B8RUB5</accession>
<protein>
    <submittedName>
        <fullName evidence="1">4-hydroxybenzoate synthetase</fullName>
    </submittedName>
</protein>
<reference evidence="2" key="1">
    <citation type="submission" date="2018-11" db="EMBL/GenBank/DDBJ databases">
        <title>Complete genome sequence of Paenibacillus sp. ML311-T8.</title>
        <authorList>
            <person name="Nam Y.-D."/>
            <person name="Kang J."/>
            <person name="Chung W.-H."/>
            <person name="Park Y.S."/>
        </authorList>
    </citation>
    <scope>NUCLEOTIDE SEQUENCE [LARGE SCALE GENOMIC DNA]</scope>
    <source>
        <strain evidence="2">ML311-T8</strain>
    </source>
</reference>
<dbReference type="AlphaFoldDB" id="A0A6B8RUB5"/>
<dbReference type="KEGG" id="ppsc:EHS13_29715"/>
<dbReference type="OrthoDB" id="2832837at2"/>
<organism evidence="1 2">
    <name type="scientific">Paenibacillus psychroresistens</name>
    <dbReference type="NCBI Taxonomy" id="1778678"/>
    <lineage>
        <taxon>Bacteria</taxon>
        <taxon>Bacillati</taxon>
        <taxon>Bacillota</taxon>
        <taxon>Bacilli</taxon>
        <taxon>Bacillales</taxon>
        <taxon>Paenibacillaceae</taxon>
        <taxon>Paenibacillus</taxon>
    </lineage>
</organism>
<dbReference type="Gene3D" id="3.40.1410.10">
    <property type="entry name" value="Chorismate lyase-like"/>
    <property type="match status" value="1"/>
</dbReference>
<keyword evidence="2" id="KW-1185">Reference proteome</keyword>
<dbReference type="InterPro" id="IPR028978">
    <property type="entry name" value="Chorismate_lyase_/UTRA_dom_sf"/>
</dbReference>
<proteinExistence type="predicted"/>
<name>A0A6B8RUB5_9BACL</name>
<dbReference type="Proteomes" id="UP000426246">
    <property type="component" value="Chromosome"/>
</dbReference>
<dbReference type="RefSeq" id="WP_155703868.1">
    <property type="nucleotide sequence ID" value="NZ_CP034235.1"/>
</dbReference>
<gene>
    <name evidence="1" type="ORF">EHS13_29715</name>
</gene>
<evidence type="ECO:0000313" key="2">
    <source>
        <dbReference type="Proteomes" id="UP000426246"/>
    </source>
</evidence>